<dbReference type="Gene3D" id="3.90.930.12">
    <property type="entry name" value="Ribosomal protein L6, alpha-beta domain"/>
    <property type="match status" value="2"/>
</dbReference>
<dbReference type="PANTHER" id="PTHR11655">
    <property type="entry name" value="60S/50S RIBOSOMAL PROTEIN L6/L9"/>
    <property type="match status" value="1"/>
</dbReference>
<dbReference type="PIRSF" id="PIRSF002162">
    <property type="entry name" value="Ribosomal_L6"/>
    <property type="match status" value="1"/>
</dbReference>
<dbReference type="FunFam" id="3.90.930.12:FF:000004">
    <property type="entry name" value="60S ribosomal protein L9"/>
    <property type="match status" value="1"/>
</dbReference>
<comment type="similarity">
    <text evidence="1">Belongs to the universal ribosomal protein uL6 family.</text>
</comment>
<dbReference type="PROSITE" id="PS00700">
    <property type="entry name" value="RIBOSOMAL_L6_2"/>
    <property type="match status" value="1"/>
</dbReference>
<feature type="domain" description="Large ribosomal subunit protein uL6 alpha-beta" evidence="4">
    <location>
        <begin position="97"/>
        <end position="176"/>
    </location>
</feature>
<dbReference type="FunFam" id="3.90.930.12:FF:000003">
    <property type="entry name" value="60S ribosomal protein L9"/>
    <property type="match status" value="1"/>
</dbReference>
<dbReference type="InterPro" id="IPR020040">
    <property type="entry name" value="Ribosomal_uL6_a/b-dom"/>
</dbReference>
<proteinExistence type="inferred from homology"/>
<dbReference type="EMBL" id="HBIU01038303">
    <property type="protein sequence ID" value="CAE0638743.1"/>
    <property type="molecule type" value="Transcribed_RNA"/>
</dbReference>
<dbReference type="GO" id="GO:0019843">
    <property type="term" value="F:rRNA binding"/>
    <property type="evidence" value="ECO:0007669"/>
    <property type="project" value="InterPro"/>
</dbReference>
<dbReference type="Pfam" id="PF00347">
    <property type="entry name" value="Ribosomal_L6"/>
    <property type="match status" value="2"/>
</dbReference>
<accession>A0A7S3Y1Z2</accession>
<dbReference type="GO" id="GO:0003735">
    <property type="term" value="F:structural constituent of ribosome"/>
    <property type="evidence" value="ECO:0007669"/>
    <property type="project" value="InterPro"/>
</dbReference>
<evidence type="ECO:0000256" key="2">
    <source>
        <dbReference type="ARBA" id="ARBA00022980"/>
    </source>
</evidence>
<keyword evidence="2" id="KW-0689">Ribosomal protein</keyword>
<evidence type="ECO:0000259" key="4">
    <source>
        <dbReference type="Pfam" id="PF00347"/>
    </source>
</evidence>
<keyword evidence="3" id="KW-0687">Ribonucleoprotein</keyword>
<evidence type="ECO:0000256" key="1">
    <source>
        <dbReference type="ARBA" id="ARBA00009356"/>
    </source>
</evidence>
<dbReference type="PANTHER" id="PTHR11655:SF16">
    <property type="entry name" value="60S RIBOSOMAL PROTEIN L9"/>
    <property type="match status" value="1"/>
</dbReference>
<dbReference type="GO" id="GO:0022625">
    <property type="term" value="C:cytosolic large ribosomal subunit"/>
    <property type="evidence" value="ECO:0007669"/>
    <property type="project" value="TreeGrafter"/>
</dbReference>
<evidence type="ECO:0000313" key="5">
    <source>
        <dbReference type="EMBL" id="CAE0638743.1"/>
    </source>
</evidence>
<protein>
    <recommendedName>
        <fullName evidence="4">Large ribosomal subunit protein uL6 alpha-beta domain-containing protein</fullName>
    </recommendedName>
</protein>
<reference evidence="5" key="1">
    <citation type="submission" date="2021-01" db="EMBL/GenBank/DDBJ databases">
        <authorList>
            <person name="Corre E."/>
            <person name="Pelletier E."/>
            <person name="Niang G."/>
            <person name="Scheremetjew M."/>
            <person name="Finn R."/>
            <person name="Kale V."/>
            <person name="Holt S."/>
            <person name="Cochrane G."/>
            <person name="Meng A."/>
            <person name="Brown T."/>
            <person name="Cohen L."/>
        </authorList>
    </citation>
    <scope>NUCLEOTIDE SEQUENCE</scope>
    <source>
        <strain evidence="5">CCMP3107</strain>
    </source>
</reference>
<feature type="domain" description="Large ribosomal subunit protein uL6 alpha-beta" evidence="4">
    <location>
        <begin position="11"/>
        <end position="85"/>
    </location>
</feature>
<name>A0A7S3Y1Z2_HETAK</name>
<sequence length="189" mass="21395">MKIQTVGKLDIPEGVTIKTQGRVVSVKGPRGSLKKDISHLNLDLRVNDKKKLLTVVRWFGRRTDVACINTAISTIKNLVIGVTKGFRYKLRFASAHFPINVTVDGQNVEIRNFLGEKRVRRQTVREGVKVFRTDVKVTKDELVLEGNSIEDVSQEAAQIHQLCLVKNKDIRKFLDGIYVQTKENIVKAE</sequence>
<dbReference type="GO" id="GO:0002181">
    <property type="term" value="P:cytoplasmic translation"/>
    <property type="evidence" value="ECO:0007669"/>
    <property type="project" value="TreeGrafter"/>
</dbReference>
<dbReference type="InterPro" id="IPR036789">
    <property type="entry name" value="Ribosomal_uL6-like_a/b-dom_sf"/>
</dbReference>
<evidence type="ECO:0000256" key="3">
    <source>
        <dbReference type="ARBA" id="ARBA00023274"/>
    </source>
</evidence>
<organism evidence="5">
    <name type="scientific">Heterosigma akashiwo</name>
    <name type="common">Chromophytic alga</name>
    <name type="synonym">Heterosigma carterae</name>
    <dbReference type="NCBI Taxonomy" id="2829"/>
    <lineage>
        <taxon>Eukaryota</taxon>
        <taxon>Sar</taxon>
        <taxon>Stramenopiles</taxon>
        <taxon>Ochrophyta</taxon>
        <taxon>Raphidophyceae</taxon>
        <taxon>Chattonellales</taxon>
        <taxon>Chattonellaceae</taxon>
        <taxon>Heterosigma</taxon>
    </lineage>
</organism>
<gene>
    <name evidence="5" type="ORF">HAKA00212_LOCUS17528</name>
</gene>
<dbReference type="AlphaFoldDB" id="A0A7S3Y1Z2"/>
<dbReference type="InterPro" id="IPR000702">
    <property type="entry name" value="Ribosomal_uL6-like"/>
</dbReference>
<dbReference type="InterPro" id="IPR002359">
    <property type="entry name" value="Ribosomal_uL6_CS2"/>
</dbReference>
<dbReference type="SUPFAM" id="SSF56053">
    <property type="entry name" value="Ribosomal protein L6"/>
    <property type="match status" value="2"/>
</dbReference>